<dbReference type="InterPro" id="IPR011990">
    <property type="entry name" value="TPR-like_helical_dom_sf"/>
</dbReference>
<dbReference type="SUPFAM" id="SSF48452">
    <property type="entry name" value="TPR-like"/>
    <property type="match status" value="1"/>
</dbReference>
<dbReference type="InterPro" id="IPR041662">
    <property type="entry name" value="SusD-like_2"/>
</dbReference>
<dbReference type="EMBL" id="FNRA01000007">
    <property type="protein sequence ID" value="SEA92689.1"/>
    <property type="molecule type" value="Genomic_DNA"/>
</dbReference>
<feature type="signal peptide" evidence="1">
    <location>
        <begin position="1"/>
        <end position="28"/>
    </location>
</feature>
<dbReference type="RefSeq" id="WP_090557355.1">
    <property type="nucleotide sequence ID" value="NZ_FNRA01000007.1"/>
</dbReference>
<evidence type="ECO:0000313" key="3">
    <source>
        <dbReference type="Proteomes" id="UP000198850"/>
    </source>
</evidence>
<name>A0A1H4F600_9SPHI</name>
<sequence>MKFITINKIKKSQLLVLLMVAVTFSSCKKGFLNDDLNNDSSQLQNPLPSGLLPGIIQSTGYIMGGDASRYPANFMQQVTGVANQSVLVNRYEVSADDVDDMWTAGFYSIMGNTNAMINLAKVKDQGHYGAVGKIMLAYNLGVTTDMWGDVPYSEAFLGKANLQPKYDTQQSIYAAIDQLLTEAATSLVTSDGSPFQPAADDLLFGGDLGLWTRFAHSLKAKFYLHLAKRDISNYTKALTEVPLGFKAGESAAVKFSGTSVPTQNPWFQFNDQRPDIGFTGTLYNLLKNANDPRLAVYQTVNGGDASLGPLYGSPNSSVYLMSYDELKFIEAEAQFQGMADKTAAAAAYNIAVAENLTRTVKDASYAGAVSKTAADITLNDIMTQKYFALFLNAEVWTDYRRTGLPALTATPGSALNGTLPRSLLYPIGEQRYNPNTPKNTSLSRRVWWDVQ</sequence>
<dbReference type="PROSITE" id="PS51257">
    <property type="entry name" value="PROKAR_LIPOPROTEIN"/>
    <property type="match status" value="1"/>
</dbReference>
<dbReference type="Pfam" id="PF12771">
    <property type="entry name" value="SusD-like_2"/>
    <property type="match status" value="1"/>
</dbReference>
<keyword evidence="1" id="KW-0732">Signal</keyword>
<gene>
    <name evidence="2" type="ORF">SAMN05443550_10728</name>
</gene>
<evidence type="ECO:0000313" key="2">
    <source>
        <dbReference type="EMBL" id="SEA92689.1"/>
    </source>
</evidence>
<reference evidence="2 3" key="1">
    <citation type="submission" date="2016-10" db="EMBL/GenBank/DDBJ databases">
        <authorList>
            <person name="de Groot N.N."/>
        </authorList>
    </citation>
    <scope>NUCLEOTIDE SEQUENCE [LARGE SCALE GENOMIC DNA]</scope>
    <source>
        <strain evidence="2 3">DSM 19033</strain>
    </source>
</reference>
<protein>
    <submittedName>
        <fullName evidence="2">Starch-binding associating with outer membrane</fullName>
    </submittedName>
</protein>
<organism evidence="2 3">
    <name type="scientific">Pedobacter hartonius</name>
    <dbReference type="NCBI Taxonomy" id="425514"/>
    <lineage>
        <taxon>Bacteria</taxon>
        <taxon>Pseudomonadati</taxon>
        <taxon>Bacteroidota</taxon>
        <taxon>Sphingobacteriia</taxon>
        <taxon>Sphingobacteriales</taxon>
        <taxon>Sphingobacteriaceae</taxon>
        <taxon>Pedobacter</taxon>
    </lineage>
</organism>
<evidence type="ECO:0000256" key="1">
    <source>
        <dbReference type="SAM" id="SignalP"/>
    </source>
</evidence>
<accession>A0A1H4F600</accession>
<dbReference type="AlphaFoldDB" id="A0A1H4F600"/>
<dbReference type="Gene3D" id="1.25.40.390">
    <property type="match status" value="1"/>
</dbReference>
<feature type="chain" id="PRO_5011765394" evidence="1">
    <location>
        <begin position="29"/>
        <end position="451"/>
    </location>
</feature>
<dbReference type="OrthoDB" id="9766256at2"/>
<proteinExistence type="predicted"/>
<keyword evidence="3" id="KW-1185">Reference proteome</keyword>
<dbReference type="STRING" id="425514.SAMN05443550_10728"/>
<dbReference type="Proteomes" id="UP000198850">
    <property type="component" value="Unassembled WGS sequence"/>
</dbReference>